<accession>A0A6I4NZ29</accession>
<dbReference type="AlphaFoldDB" id="A0A6I4NZ29"/>
<reference evidence="2 3" key="1">
    <citation type="submission" date="2019-12" db="EMBL/GenBank/DDBJ databases">
        <authorList>
            <person name="Kim Y.S."/>
        </authorList>
    </citation>
    <scope>NUCLEOTIDE SEQUENCE [LARGE SCALE GENOMIC DNA]</scope>
    <source>
        <strain evidence="2 3">MMS17-SY077</strain>
    </source>
</reference>
<comment type="caution">
    <text evidence="2">The sequence shown here is derived from an EMBL/GenBank/DDBJ whole genome shotgun (WGS) entry which is preliminary data.</text>
</comment>
<name>A0A6I4NZ29_9MICO</name>
<evidence type="ECO:0000313" key="3">
    <source>
        <dbReference type="Proteomes" id="UP000438182"/>
    </source>
</evidence>
<proteinExistence type="predicted"/>
<gene>
    <name evidence="2" type="ORF">GB864_13390</name>
</gene>
<evidence type="ECO:0000313" key="2">
    <source>
        <dbReference type="EMBL" id="MWB99538.1"/>
    </source>
</evidence>
<feature type="non-terminal residue" evidence="2">
    <location>
        <position position="1"/>
    </location>
</feature>
<dbReference type="RefSeq" id="WP_160425872.1">
    <property type="nucleotide sequence ID" value="NZ_WSTA01000066.1"/>
</dbReference>
<keyword evidence="3" id="KW-1185">Reference proteome</keyword>
<sequence length="287" mass="28856">ALLGGALAAAAAVGMLGCAPAPAPSETAAGSSASPSASVEVIQRRTDYAAGILVIAVTNTGDDALVVTRAELDDARFAEPAVVSGKRSIIPAGRTVDLRTPIPAADCENEADVAEGAVPAVRLETEDGATLDVAPTDPTGTVDRLVGAACLASDVAGIVAITPPEALRVTGDGVDAVAHLDLALDPTGADSEVRISGVHSTNLIASPDTGTSWVLDRTVSGTDEPGVLALDVRPTRCDAHAVAEDKVGTILVLDVAVDGGGPGTIQVPMPDPVRVAIYDYLAQVCRY</sequence>
<dbReference type="EMBL" id="WSTA01000066">
    <property type="protein sequence ID" value="MWB99538.1"/>
    <property type="molecule type" value="Genomic_DNA"/>
</dbReference>
<protein>
    <submittedName>
        <fullName evidence="2">Uncharacterized protein</fullName>
    </submittedName>
</protein>
<keyword evidence="1" id="KW-0732">Signal</keyword>
<dbReference type="Proteomes" id="UP000438182">
    <property type="component" value="Unassembled WGS sequence"/>
</dbReference>
<evidence type="ECO:0000256" key="1">
    <source>
        <dbReference type="SAM" id="SignalP"/>
    </source>
</evidence>
<feature type="signal peptide" evidence="1">
    <location>
        <begin position="1"/>
        <end position="23"/>
    </location>
</feature>
<organism evidence="2 3">
    <name type="scientific">Agromyces seonyuensis</name>
    <dbReference type="NCBI Taxonomy" id="2662446"/>
    <lineage>
        <taxon>Bacteria</taxon>
        <taxon>Bacillati</taxon>
        <taxon>Actinomycetota</taxon>
        <taxon>Actinomycetes</taxon>
        <taxon>Micrococcales</taxon>
        <taxon>Microbacteriaceae</taxon>
        <taxon>Agromyces</taxon>
    </lineage>
</organism>
<feature type="chain" id="PRO_5038558848" evidence="1">
    <location>
        <begin position="24"/>
        <end position="287"/>
    </location>
</feature>